<evidence type="ECO:0000313" key="3">
    <source>
        <dbReference type="EMBL" id="GCL42133.1"/>
    </source>
</evidence>
<name>A0A480AEG6_9CYAN</name>
<feature type="domain" description="HEPN" evidence="2">
    <location>
        <begin position="11"/>
        <end position="123"/>
    </location>
</feature>
<dbReference type="RefSeq" id="WP_137907780.1">
    <property type="nucleotide sequence ID" value="NZ_BJCF01000016.1"/>
</dbReference>
<evidence type="ECO:0000256" key="1">
    <source>
        <dbReference type="ARBA" id="ARBA00038248"/>
    </source>
</evidence>
<organism evidence="3 4">
    <name type="scientific">Dolichospermum planctonicum</name>
    <dbReference type="NCBI Taxonomy" id="136072"/>
    <lineage>
        <taxon>Bacteria</taxon>
        <taxon>Bacillati</taxon>
        <taxon>Cyanobacteriota</taxon>
        <taxon>Cyanophyceae</taxon>
        <taxon>Nostocales</taxon>
        <taxon>Aphanizomenonaceae</taxon>
        <taxon>Dolichospermum</taxon>
    </lineage>
</organism>
<accession>A0A480AEG6</accession>
<evidence type="ECO:0000259" key="2">
    <source>
        <dbReference type="Pfam" id="PF05168"/>
    </source>
</evidence>
<proteinExistence type="inferred from homology"/>
<gene>
    <name evidence="3" type="ORF">NIES80_18350</name>
</gene>
<dbReference type="PANTHER" id="PTHR36565">
    <property type="entry name" value="UPF0332 PROTEIN TM_1000"/>
    <property type="match status" value="1"/>
</dbReference>
<dbReference type="PANTHER" id="PTHR36565:SF1">
    <property type="entry name" value="UPF0332 PROTEIN TM_1000"/>
    <property type="match status" value="1"/>
</dbReference>
<dbReference type="InterPro" id="IPR007842">
    <property type="entry name" value="HEPN_dom"/>
</dbReference>
<reference evidence="4" key="1">
    <citation type="submission" date="2019-02" db="EMBL/GenBank/DDBJ databases">
        <title>Draft genome sequence of Dolichospermum planctonicum NIES-80.</title>
        <authorList>
            <person name="Yamaguchi H."/>
            <person name="Suzuki S."/>
            <person name="Kawachi M."/>
        </authorList>
    </citation>
    <scope>NUCLEOTIDE SEQUENCE [LARGE SCALE GENOMIC DNA]</scope>
    <source>
        <strain evidence="4">NIES-80</strain>
    </source>
</reference>
<dbReference type="Gene3D" id="1.20.120.330">
    <property type="entry name" value="Nucleotidyltransferases domain 2"/>
    <property type="match status" value="1"/>
</dbReference>
<dbReference type="AlphaFoldDB" id="A0A480AEG6"/>
<comment type="caution">
    <text evidence="3">The sequence shown here is derived from an EMBL/GenBank/DDBJ whole genome shotgun (WGS) entry which is preliminary data.</text>
</comment>
<dbReference type="Proteomes" id="UP000299367">
    <property type="component" value="Unassembled WGS sequence"/>
</dbReference>
<dbReference type="Pfam" id="PF05168">
    <property type="entry name" value="HEPN"/>
    <property type="match status" value="1"/>
</dbReference>
<protein>
    <submittedName>
        <fullName evidence="3">HEPN domain protein</fullName>
    </submittedName>
</protein>
<dbReference type="InterPro" id="IPR052226">
    <property type="entry name" value="UPF0332_toxin"/>
</dbReference>
<evidence type="ECO:0000313" key="4">
    <source>
        <dbReference type="Proteomes" id="UP000299367"/>
    </source>
</evidence>
<sequence>MINQQLKLLIEYRLSESEETLREAKILLNQSAFRGTINRSYYAMFYAALGLLATKGLGSSKHSGIVSFFDREFVKTGIFSKDLSRSFHRAFDERQASDYGEMLEADMGSAMALFERAQNFVDEITQYLKSWMEVN</sequence>
<dbReference type="EMBL" id="BJCF01000016">
    <property type="protein sequence ID" value="GCL42133.1"/>
    <property type="molecule type" value="Genomic_DNA"/>
</dbReference>
<dbReference type="OrthoDB" id="5767335at2"/>
<comment type="similarity">
    <text evidence="1">Belongs to the UPF0332 family.</text>
</comment>